<reference evidence="7 8" key="1">
    <citation type="submission" date="2020-04" db="EMBL/GenBank/DDBJ databases">
        <title>Genome sequencing of novel species.</title>
        <authorList>
            <person name="Heo J."/>
            <person name="Kim S.-J."/>
            <person name="Kim J.-S."/>
            <person name="Hong S.-B."/>
            <person name="Kwon S.-W."/>
        </authorList>
    </citation>
    <scope>NUCLEOTIDE SEQUENCE [LARGE SCALE GENOMIC DNA]</scope>
    <source>
        <strain evidence="7 8">MFER-1</strain>
    </source>
</reference>
<dbReference type="PANTHER" id="PTHR43229">
    <property type="entry name" value="NODULATION PROTEIN J"/>
    <property type="match status" value="1"/>
</dbReference>
<dbReference type="PANTHER" id="PTHR43229:SF2">
    <property type="entry name" value="NODULATION PROTEIN J"/>
    <property type="match status" value="1"/>
</dbReference>
<dbReference type="RefSeq" id="WP_169282322.1">
    <property type="nucleotide sequence ID" value="NZ_CP051680.1"/>
</dbReference>
<evidence type="ECO:0000256" key="4">
    <source>
        <dbReference type="ARBA" id="ARBA00023136"/>
    </source>
</evidence>
<keyword evidence="2 5" id="KW-0812">Transmembrane</keyword>
<feature type="transmembrane region" description="Helical" evidence="5">
    <location>
        <begin position="247"/>
        <end position="269"/>
    </location>
</feature>
<keyword evidence="8" id="KW-1185">Reference proteome</keyword>
<protein>
    <recommendedName>
        <fullName evidence="5">Transport permease protein</fullName>
    </recommendedName>
</protein>
<dbReference type="InterPro" id="IPR013525">
    <property type="entry name" value="ABC2_TM"/>
</dbReference>
<organism evidence="7 8">
    <name type="scientific">Cohnella herbarum</name>
    <dbReference type="NCBI Taxonomy" id="2728023"/>
    <lineage>
        <taxon>Bacteria</taxon>
        <taxon>Bacillati</taxon>
        <taxon>Bacillota</taxon>
        <taxon>Bacilli</taxon>
        <taxon>Bacillales</taxon>
        <taxon>Paenibacillaceae</taxon>
        <taxon>Cohnella</taxon>
    </lineage>
</organism>
<dbReference type="GO" id="GO:0043190">
    <property type="term" value="C:ATP-binding cassette (ABC) transporter complex"/>
    <property type="evidence" value="ECO:0007669"/>
    <property type="project" value="InterPro"/>
</dbReference>
<dbReference type="GO" id="GO:0140359">
    <property type="term" value="F:ABC-type transporter activity"/>
    <property type="evidence" value="ECO:0007669"/>
    <property type="project" value="InterPro"/>
</dbReference>
<dbReference type="KEGG" id="cheb:HH215_24760"/>
<dbReference type="Proteomes" id="UP000502248">
    <property type="component" value="Chromosome"/>
</dbReference>
<keyword evidence="5" id="KW-0813">Transport</keyword>
<dbReference type="Pfam" id="PF01061">
    <property type="entry name" value="ABC2_membrane"/>
    <property type="match status" value="1"/>
</dbReference>
<feature type="transmembrane region" description="Helical" evidence="5">
    <location>
        <begin position="189"/>
        <end position="209"/>
    </location>
</feature>
<feature type="transmembrane region" description="Helical" evidence="5">
    <location>
        <begin position="156"/>
        <end position="177"/>
    </location>
</feature>
<evidence type="ECO:0000256" key="2">
    <source>
        <dbReference type="ARBA" id="ARBA00022692"/>
    </source>
</evidence>
<accession>A0A7Z2VNG4</accession>
<evidence type="ECO:0000313" key="8">
    <source>
        <dbReference type="Proteomes" id="UP000502248"/>
    </source>
</evidence>
<dbReference type="AlphaFoldDB" id="A0A7Z2VNG4"/>
<feature type="transmembrane region" description="Helical" evidence="5">
    <location>
        <begin position="47"/>
        <end position="70"/>
    </location>
</feature>
<comment type="subcellular location">
    <subcellularLocation>
        <location evidence="5">Cell membrane</location>
        <topology evidence="5">Multi-pass membrane protein</topology>
    </subcellularLocation>
    <subcellularLocation>
        <location evidence="1">Membrane</location>
        <topology evidence="1">Multi-pass membrane protein</topology>
    </subcellularLocation>
</comment>
<evidence type="ECO:0000313" key="7">
    <source>
        <dbReference type="EMBL" id="QJD86070.1"/>
    </source>
</evidence>
<dbReference type="EMBL" id="CP051680">
    <property type="protein sequence ID" value="QJD86070.1"/>
    <property type="molecule type" value="Genomic_DNA"/>
</dbReference>
<feature type="domain" description="ABC transmembrane type-2" evidence="6">
    <location>
        <begin position="45"/>
        <end position="272"/>
    </location>
</feature>
<proteinExistence type="inferred from homology"/>
<dbReference type="InterPro" id="IPR000412">
    <property type="entry name" value="ABC_2_transport"/>
</dbReference>
<evidence type="ECO:0000256" key="1">
    <source>
        <dbReference type="ARBA" id="ARBA00004141"/>
    </source>
</evidence>
<sequence>MSVKQDNQPDYKILILSQRPSKPGPLSASLTLGWRALLKIKYVPEQLFDVTVFPVIFLLMFTYLFGGAIAGSTGEYLDFVLPGILVMSVTMITMYTGMDLNKDIQKGIFDRFRTLPFWRPAALVGALLVDVVRYSFASAIMIALGYILGFSPDNGFGGLVVGVLLLLVFAFSLSWIWTFLGLIVRTEKALMGISMLLLFPLTFLSSVLVDTSTMPGWLQKVVDLNPITLVVDAVRGLTHGTVTSGQISVVLIVSLGLVVVFAPLTMYLYRNKK</sequence>
<gene>
    <name evidence="7" type="ORF">HH215_24760</name>
</gene>
<name>A0A7Z2VNG4_9BACL</name>
<dbReference type="PROSITE" id="PS51012">
    <property type="entry name" value="ABC_TM2"/>
    <property type="match status" value="1"/>
</dbReference>
<keyword evidence="3 5" id="KW-1133">Transmembrane helix</keyword>
<dbReference type="InterPro" id="IPR051784">
    <property type="entry name" value="Nod_factor_ABC_transporter"/>
</dbReference>
<keyword evidence="5" id="KW-1003">Cell membrane</keyword>
<keyword evidence="4 5" id="KW-0472">Membrane</keyword>
<dbReference type="PIRSF" id="PIRSF006648">
    <property type="entry name" value="DrrB"/>
    <property type="match status" value="1"/>
</dbReference>
<dbReference type="InterPro" id="IPR047817">
    <property type="entry name" value="ABC2_TM_bact-type"/>
</dbReference>
<evidence type="ECO:0000259" key="6">
    <source>
        <dbReference type="PROSITE" id="PS51012"/>
    </source>
</evidence>
<feature type="transmembrane region" description="Helical" evidence="5">
    <location>
        <begin position="117"/>
        <end position="150"/>
    </location>
</feature>
<evidence type="ECO:0000256" key="5">
    <source>
        <dbReference type="RuleBase" id="RU361157"/>
    </source>
</evidence>
<feature type="transmembrane region" description="Helical" evidence="5">
    <location>
        <begin position="76"/>
        <end position="96"/>
    </location>
</feature>
<evidence type="ECO:0000256" key="3">
    <source>
        <dbReference type="ARBA" id="ARBA00022989"/>
    </source>
</evidence>
<comment type="similarity">
    <text evidence="5">Belongs to the ABC-2 integral membrane protein family.</text>
</comment>